<dbReference type="EMBL" id="CAJVCH010570884">
    <property type="protein sequence ID" value="CAG7836117.1"/>
    <property type="molecule type" value="Genomic_DNA"/>
</dbReference>
<dbReference type="Proteomes" id="UP000708208">
    <property type="component" value="Unassembled WGS sequence"/>
</dbReference>
<sequence>MKDTNNRLECAIDRGLIYLETIFEKNPWAFSATSYSKDRITFTDNYDYKFTGYPETFTHFLALDLLGKHLSPLVRSKLAESLRPATLQTLNYFVDPLIFPDDVDTTSLGYTTLLKAGVLTEDSTLPVAETIFGNVDDNGIVELHFKPAEDRRKNTICACVCANVLHLAYTLRQESKLQKTENYVFDWLRVQKRFRPVLLSAIENSLVDCRLPLDYALLLLALENLGQRDYSDEISEILLEMQEDDGSYAPDAIWGDRHGVLYGGKAFSTIVIVGALTAAAKFL</sequence>
<gene>
    <name evidence="1" type="ORF">AFUS01_LOCUS45397</name>
</gene>
<accession>A0A8J2LH16</accession>
<dbReference type="OrthoDB" id="2012566at2759"/>
<keyword evidence="2" id="KW-1185">Reference proteome</keyword>
<comment type="caution">
    <text evidence="1">The sequence shown here is derived from an EMBL/GenBank/DDBJ whole genome shotgun (WGS) entry which is preliminary data.</text>
</comment>
<reference evidence="1" key="1">
    <citation type="submission" date="2021-06" db="EMBL/GenBank/DDBJ databases">
        <authorList>
            <person name="Hodson N. C."/>
            <person name="Mongue J. A."/>
            <person name="Jaron S. K."/>
        </authorList>
    </citation>
    <scope>NUCLEOTIDE SEQUENCE</scope>
</reference>
<protein>
    <submittedName>
        <fullName evidence="1">Uncharacterized protein</fullName>
    </submittedName>
</protein>
<dbReference type="AlphaFoldDB" id="A0A8J2LH16"/>
<proteinExistence type="predicted"/>
<organism evidence="1 2">
    <name type="scientific">Allacma fusca</name>
    <dbReference type="NCBI Taxonomy" id="39272"/>
    <lineage>
        <taxon>Eukaryota</taxon>
        <taxon>Metazoa</taxon>
        <taxon>Ecdysozoa</taxon>
        <taxon>Arthropoda</taxon>
        <taxon>Hexapoda</taxon>
        <taxon>Collembola</taxon>
        <taxon>Symphypleona</taxon>
        <taxon>Sminthuridae</taxon>
        <taxon>Allacma</taxon>
    </lineage>
</organism>
<name>A0A8J2LH16_9HEXA</name>
<evidence type="ECO:0000313" key="2">
    <source>
        <dbReference type="Proteomes" id="UP000708208"/>
    </source>
</evidence>
<evidence type="ECO:0000313" key="1">
    <source>
        <dbReference type="EMBL" id="CAG7836117.1"/>
    </source>
</evidence>